<organism evidence="4 5">
    <name type="scientific">Reticulomyxa filosa</name>
    <dbReference type="NCBI Taxonomy" id="46433"/>
    <lineage>
        <taxon>Eukaryota</taxon>
        <taxon>Sar</taxon>
        <taxon>Rhizaria</taxon>
        <taxon>Retaria</taxon>
        <taxon>Foraminifera</taxon>
        <taxon>Monothalamids</taxon>
        <taxon>Reticulomyxidae</taxon>
        <taxon>Reticulomyxa</taxon>
    </lineage>
</organism>
<name>X6N5V8_RETFI</name>
<dbReference type="OrthoDB" id="10251809at2759"/>
<evidence type="ECO:0000256" key="1">
    <source>
        <dbReference type="ARBA" id="ARBA00022441"/>
    </source>
</evidence>
<feature type="region of interest" description="Disordered" evidence="3">
    <location>
        <begin position="520"/>
        <end position="553"/>
    </location>
</feature>
<evidence type="ECO:0000256" key="3">
    <source>
        <dbReference type="SAM" id="MobiDB-lite"/>
    </source>
</evidence>
<dbReference type="PANTHER" id="PTHR46093:SF18">
    <property type="entry name" value="FIBRONECTIN TYPE-III DOMAIN-CONTAINING PROTEIN"/>
    <property type="match status" value="1"/>
</dbReference>
<gene>
    <name evidence="4" type="ORF">RFI_16512</name>
</gene>
<evidence type="ECO:0000256" key="2">
    <source>
        <dbReference type="ARBA" id="ARBA00022737"/>
    </source>
</evidence>
<evidence type="ECO:0000313" key="5">
    <source>
        <dbReference type="Proteomes" id="UP000023152"/>
    </source>
</evidence>
<feature type="compositionally biased region" description="Low complexity" evidence="3">
    <location>
        <begin position="478"/>
        <end position="497"/>
    </location>
</feature>
<feature type="compositionally biased region" description="Basic and acidic residues" evidence="3">
    <location>
        <begin position="18"/>
        <end position="35"/>
    </location>
</feature>
<feature type="region of interest" description="Disordered" evidence="3">
    <location>
        <begin position="673"/>
        <end position="719"/>
    </location>
</feature>
<dbReference type="AlphaFoldDB" id="X6N5V8"/>
<feature type="region of interest" description="Disordered" evidence="3">
    <location>
        <begin position="460"/>
        <end position="497"/>
    </location>
</feature>
<dbReference type="Gene3D" id="2.120.10.80">
    <property type="entry name" value="Kelch-type beta propeller"/>
    <property type="match status" value="2"/>
</dbReference>
<proteinExistence type="predicted"/>
<feature type="compositionally biased region" description="Polar residues" evidence="3">
    <location>
        <begin position="1"/>
        <end position="12"/>
    </location>
</feature>
<feature type="compositionally biased region" description="Low complexity" evidence="3">
    <location>
        <begin position="38"/>
        <end position="76"/>
    </location>
</feature>
<keyword evidence="5" id="KW-1185">Reference proteome</keyword>
<evidence type="ECO:0008006" key="6">
    <source>
        <dbReference type="Google" id="ProtNLM"/>
    </source>
</evidence>
<evidence type="ECO:0000313" key="4">
    <source>
        <dbReference type="EMBL" id="ETO20702.1"/>
    </source>
</evidence>
<dbReference type="Proteomes" id="UP000023152">
    <property type="component" value="Unassembled WGS sequence"/>
</dbReference>
<dbReference type="PANTHER" id="PTHR46093">
    <property type="entry name" value="ACYL-COA-BINDING DOMAIN-CONTAINING PROTEIN 5"/>
    <property type="match status" value="1"/>
</dbReference>
<dbReference type="Pfam" id="PF24681">
    <property type="entry name" value="Kelch_KLHDC2_KLHL20_DRC7"/>
    <property type="match status" value="2"/>
</dbReference>
<accession>X6N5V8</accession>
<comment type="caution">
    <text evidence="4">The sequence shown here is derived from an EMBL/GenBank/DDBJ whole genome shotgun (WGS) entry which is preliminary data.</text>
</comment>
<reference evidence="4 5" key="1">
    <citation type="journal article" date="2013" name="Curr. Biol.">
        <title>The Genome of the Foraminiferan Reticulomyxa filosa.</title>
        <authorList>
            <person name="Glockner G."/>
            <person name="Hulsmann N."/>
            <person name="Schleicher M."/>
            <person name="Noegel A.A."/>
            <person name="Eichinger L."/>
            <person name="Gallinger C."/>
            <person name="Pawlowski J."/>
            <person name="Sierra R."/>
            <person name="Euteneuer U."/>
            <person name="Pillet L."/>
            <person name="Moustafa A."/>
            <person name="Platzer M."/>
            <person name="Groth M."/>
            <person name="Szafranski K."/>
            <person name="Schliwa M."/>
        </authorList>
    </citation>
    <scope>NUCLEOTIDE SEQUENCE [LARGE SCALE GENOMIC DNA]</scope>
</reference>
<dbReference type="InterPro" id="IPR015915">
    <property type="entry name" value="Kelch-typ_b-propeller"/>
</dbReference>
<keyword evidence="1" id="KW-0880">Kelch repeat</keyword>
<feature type="compositionally biased region" description="Low complexity" evidence="3">
    <location>
        <begin position="689"/>
        <end position="701"/>
    </location>
</feature>
<dbReference type="EMBL" id="ASPP01012335">
    <property type="protein sequence ID" value="ETO20702.1"/>
    <property type="molecule type" value="Genomic_DNA"/>
</dbReference>
<dbReference type="SUPFAM" id="SSF117281">
    <property type="entry name" value="Kelch motif"/>
    <property type="match status" value="1"/>
</dbReference>
<feature type="region of interest" description="Disordered" evidence="3">
    <location>
        <begin position="1"/>
        <end position="89"/>
    </location>
</feature>
<sequence>MTNRKSMQTLISTGVLKEPLERKDSKDLLTRDGGHRVSAAAAAASLSSSSSSSSSLSSSNVHSSSLSPTSSRALGIGSEGGITSEEKDRTEMFRRMSELTEFLARRPSLDELVNANVVEDVMTWTKIQMEGVIPRPRNCHSACQLNDRMYLAGGYGTGSTSIDLLVMDTTTQHWFRPLVGGVVPSERYSHTVCAWGTHLLVFGGFSVTGKWMNDLHALDTEYKQEFVPSLSVYGSSKAQHSPMLMWYQPEFTGDPPACRAGHASVVIGHKMYIFGGNNHQRLFNDLHVLDIREMRWSQSLFMGQAPSARAGHAMVAVDKCGHSMCVIRDNQLLVFAGGYQQKIFNDLHMFDMDTYTWSRPSDTGAVPCPRAGHSCVVSADNVVRIFGGGDVERELFNDFYVLDTGYFCKKDEISKLILAQKNATKAKSKACSGVGSAATGATMLSSASTPSNKLPVVDEEVETDDHDVQLNPLNDDPSSIMDANDMSSSSSSSSSSIASVVGTSANSKVNANAITSATTAKAAATTATATTTTTTTTATTTTTTSSTNTATTTSGTTAATATAAAAGSIALAGESDETQDDKLFAQELETISLDIETYVTDTKKDIEKKITEFRNKERTYLNLLKTIDTEREKLVVDIVEQCQELQKQTKARLDDLNAKYMARLLRREVSQLNSHLNPPPDKVEPIPVPSNSLPFSSVSSSTKPRERKFKGNRAKSVID</sequence>
<dbReference type="OMA" id="PNGEDQV"/>
<protein>
    <recommendedName>
        <fullName evidence="6">Kelch repeat-containing protein</fullName>
    </recommendedName>
</protein>
<keyword evidence="2" id="KW-0677">Repeat</keyword>